<protein>
    <recommendedName>
        <fullName evidence="1">HTH cro/C1-type domain-containing protein</fullName>
    </recommendedName>
</protein>
<dbReference type="InterPro" id="IPR010982">
    <property type="entry name" value="Lambda_DNA-bd_dom_sf"/>
</dbReference>
<feature type="domain" description="HTH cro/C1-type" evidence="1">
    <location>
        <begin position="35"/>
        <end position="89"/>
    </location>
</feature>
<dbReference type="Gene3D" id="1.10.260.40">
    <property type="entry name" value="lambda repressor-like DNA-binding domains"/>
    <property type="match status" value="1"/>
</dbReference>
<dbReference type="SMART" id="SM00530">
    <property type="entry name" value="HTH_XRE"/>
    <property type="match status" value="1"/>
</dbReference>
<organism evidence="2 3">
    <name type="scientific">Companilactobacillus ginsenosidimutans</name>
    <dbReference type="NCBI Taxonomy" id="1007676"/>
    <lineage>
        <taxon>Bacteria</taxon>
        <taxon>Bacillati</taxon>
        <taxon>Bacillota</taxon>
        <taxon>Bacilli</taxon>
        <taxon>Lactobacillales</taxon>
        <taxon>Lactobacillaceae</taxon>
        <taxon>Companilactobacillus</taxon>
    </lineage>
</organism>
<dbReference type="STRING" id="1007676.ABM34_06435"/>
<dbReference type="PROSITE" id="PS50943">
    <property type="entry name" value="HTH_CROC1"/>
    <property type="match status" value="1"/>
</dbReference>
<name>A0A0H4QKG8_9LACO</name>
<dbReference type="InterPro" id="IPR001387">
    <property type="entry name" value="Cro/C1-type_HTH"/>
</dbReference>
<keyword evidence="3" id="KW-1185">Reference proteome</keyword>
<dbReference type="Proteomes" id="UP000036106">
    <property type="component" value="Chromosome"/>
</dbReference>
<dbReference type="Pfam" id="PF01381">
    <property type="entry name" value="HTH_3"/>
    <property type="match status" value="1"/>
</dbReference>
<evidence type="ECO:0000313" key="2">
    <source>
        <dbReference type="EMBL" id="AKP67208.1"/>
    </source>
</evidence>
<accession>A0A0H4QKG8</accession>
<sequence length="91" mass="9821">MTKTVSSVNVLSTNDSKFKKAFAEAAAIHDAAVEVRHLRESLQMSPARFAKIVGKSQTTITRIESGSTNVSIGMLAEIAHSTGRTLRVSFE</sequence>
<dbReference type="EMBL" id="CP012034">
    <property type="protein sequence ID" value="AKP67208.1"/>
    <property type="molecule type" value="Genomic_DNA"/>
</dbReference>
<proteinExistence type="predicted"/>
<dbReference type="CDD" id="cd00093">
    <property type="entry name" value="HTH_XRE"/>
    <property type="match status" value="1"/>
</dbReference>
<dbReference type="AlphaFoldDB" id="A0A0H4QKG8"/>
<dbReference type="SUPFAM" id="SSF47413">
    <property type="entry name" value="lambda repressor-like DNA-binding domains"/>
    <property type="match status" value="1"/>
</dbReference>
<dbReference type="PATRIC" id="fig|1007676.4.peg.1279"/>
<gene>
    <name evidence="2" type="ORF">ABM34_06435</name>
</gene>
<dbReference type="KEGG" id="lgn:ABM34_06435"/>
<reference evidence="3" key="1">
    <citation type="submission" date="2015-07" db="EMBL/GenBank/DDBJ databases">
        <title>Lactobacillus ginsenosidimutans/EMML 3141/ whole genome sequencing.</title>
        <authorList>
            <person name="Kim M.K."/>
            <person name="Im W.-T."/>
            <person name="Srinivasan S."/>
            <person name="Lee J.-J."/>
        </authorList>
    </citation>
    <scope>NUCLEOTIDE SEQUENCE [LARGE SCALE GENOMIC DNA]</scope>
    <source>
        <strain evidence="3">EMML 3041</strain>
    </source>
</reference>
<dbReference type="RefSeq" id="WP_048704366.1">
    <property type="nucleotide sequence ID" value="NZ_CP012034.1"/>
</dbReference>
<dbReference type="GO" id="GO:0003677">
    <property type="term" value="F:DNA binding"/>
    <property type="evidence" value="ECO:0007669"/>
    <property type="project" value="InterPro"/>
</dbReference>
<dbReference type="OrthoDB" id="2322940at2"/>
<evidence type="ECO:0000259" key="1">
    <source>
        <dbReference type="PROSITE" id="PS50943"/>
    </source>
</evidence>
<evidence type="ECO:0000313" key="3">
    <source>
        <dbReference type="Proteomes" id="UP000036106"/>
    </source>
</evidence>